<gene>
    <name evidence="2" type="ORF">HS1_000369</name>
</gene>
<name>A0A7U4QIY9_DESA2</name>
<evidence type="ECO:0000256" key="1">
    <source>
        <dbReference type="SAM" id="SignalP"/>
    </source>
</evidence>
<proteinExistence type="predicted"/>
<reference evidence="2 3" key="1">
    <citation type="submission" date="2015-10" db="EMBL/GenBank/DDBJ databases">
        <title>Candidatus Desulfofervidus auxilii, a hydrogenotrophic sulfate-reducing bacterium involved in the thermophilic anaerobic oxidation of methane.</title>
        <authorList>
            <person name="Krukenberg V."/>
            <person name="Richter M."/>
            <person name="Wegener G."/>
        </authorList>
    </citation>
    <scope>NUCLEOTIDE SEQUENCE [LARGE SCALE GENOMIC DNA]</scope>
    <source>
        <strain evidence="2 3">HS1</strain>
    </source>
</reference>
<keyword evidence="3" id="KW-1185">Reference proteome</keyword>
<evidence type="ECO:0000313" key="3">
    <source>
        <dbReference type="Proteomes" id="UP000070560"/>
    </source>
</evidence>
<evidence type="ECO:0000313" key="2">
    <source>
        <dbReference type="EMBL" id="AMM40175.1"/>
    </source>
</evidence>
<sequence>MQRIFILTSILCLITTSIASARVPNVLCYVEYTYIEDEYAHSLAAMQSLGAMNITTLSHFQNLDLSNIDIFFIPDQDRADTNTLQTIGTTWSTALTDFLNAGGVIVSTNVAPTQNFPILNATGLIHTTGCYWTNNSILYTTSASHPLSEGLFDTYMGANVTSSIDNDFSPNGTVIVKDPYERPIVVDIPIGNGHIVLIGHDYYASSPNQDLILANAVWRLLPEGMALPTAPTKIQYEPVLSPIMHYDPWWARPLSLDKTGGVIKVMISLPFFVEPVDIYVAIGFVASGSEDEYIYVLDSNRELHQFIDMSSITPWRVNQQEALRDTLLIIPLALLPSGNYTGYLLVVPANTDPHTLDLDTSPYYLWFSTTSIP</sequence>
<dbReference type="Proteomes" id="UP000070560">
    <property type="component" value="Chromosome"/>
</dbReference>
<dbReference type="KEGG" id="daw:HS1_000369"/>
<organism evidence="2 3">
    <name type="scientific">Desulfofervidus auxilii</name>
    <dbReference type="NCBI Taxonomy" id="1621989"/>
    <lineage>
        <taxon>Bacteria</taxon>
        <taxon>Pseudomonadati</taxon>
        <taxon>Thermodesulfobacteriota</taxon>
        <taxon>Candidatus Desulfofervidia</taxon>
        <taxon>Candidatus Desulfofervidales</taxon>
        <taxon>Candidatus Desulfofervidaceae</taxon>
        <taxon>Candidatus Desulfofervidus</taxon>
    </lineage>
</organism>
<protein>
    <submittedName>
        <fullName evidence="2">Secreted protein</fullName>
    </submittedName>
</protein>
<dbReference type="AlphaFoldDB" id="A0A7U4QIY9"/>
<dbReference type="EMBL" id="CP013015">
    <property type="protein sequence ID" value="AMM40175.1"/>
    <property type="molecule type" value="Genomic_DNA"/>
</dbReference>
<feature type="signal peptide" evidence="1">
    <location>
        <begin position="1"/>
        <end position="21"/>
    </location>
</feature>
<accession>A0A7U4QIY9</accession>
<dbReference type="InterPro" id="IPR029062">
    <property type="entry name" value="Class_I_gatase-like"/>
</dbReference>
<dbReference type="SUPFAM" id="SSF52317">
    <property type="entry name" value="Class I glutamine amidotransferase-like"/>
    <property type="match status" value="1"/>
</dbReference>
<dbReference type="RefSeq" id="WP_066060472.1">
    <property type="nucleotide sequence ID" value="NZ_CP013015.1"/>
</dbReference>
<keyword evidence="1" id="KW-0732">Signal</keyword>
<feature type="chain" id="PRO_5030908862" evidence="1">
    <location>
        <begin position="22"/>
        <end position="373"/>
    </location>
</feature>